<feature type="repeat" description="WD" evidence="5">
    <location>
        <begin position="1"/>
        <end position="22"/>
    </location>
</feature>
<dbReference type="InterPro" id="IPR045245">
    <property type="entry name" value="Pfs2-like"/>
</dbReference>
<keyword evidence="8" id="KW-1185">Reference proteome</keyword>
<dbReference type="CDD" id="cd00200">
    <property type="entry name" value="WD40"/>
    <property type="match status" value="1"/>
</dbReference>
<dbReference type="InterPro" id="IPR015943">
    <property type="entry name" value="WD40/YVTN_repeat-like_dom_sf"/>
</dbReference>
<feature type="repeat" description="WD" evidence="5">
    <location>
        <begin position="116"/>
        <end position="157"/>
    </location>
</feature>
<feature type="compositionally biased region" description="Pro residues" evidence="6">
    <location>
        <begin position="441"/>
        <end position="452"/>
    </location>
</feature>
<gene>
    <name evidence="7" type="primary">WDR33</name>
    <name evidence="7" type="ORF">H4R20_003534</name>
</gene>
<comment type="caution">
    <text evidence="7">The sequence shown here is derived from an EMBL/GenBank/DDBJ whole genome shotgun (WGS) entry which is preliminary data.</text>
</comment>
<feature type="compositionally biased region" description="Polar residues" evidence="6">
    <location>
        <begin position="429"/>
        <end position="440"/>
    </location>
</feature>
<dbReference type="Pfam" id="PF00400">
    <property type="entry name" value="WD40"/>
    <property type="match status" value="5"/>
</dbReference>
<dbReference type="SMART" id="SM00320">
    <property type="entry name" value="WD40"/>
    <property type="match status" value="5"/>
</dbReference>
<proteinExistence type="predicted"/>
<feature type="compositionally biased region" description="Pro residues" evidence="6">
    <location>
        <begin position="363"/>
        <end position="381"/>
    </location>
</feature>
<evidence type="ECO:0000256" key="4">
    <source>
        <dbReference type="ARBA" id="ARBA00026154"/>
    </source>
</evidence>
<dbReference type="InterPro" id="IPR036322">
    <property type="entry name" value="WD40_repeat_dom_sf"/>
</dbReference>
<dbReference type="PROSITE" id="PS50294">
    <property type="entry name" value="WD_REPEATS_REGION"/>
    <property type="match status" value="4"/>
</dbReference>
<name>A0A9W8LTZ4_9FUNG</name>
<evidence type="ECO:0000256" key="6">
    <source>
        <dbReference type="SAM" id="MobiDB-lite"/>
    </source>
</evidence>
<evidence type="ECO:0000256" key="3">
    <source>
        <dbReference type="ARBA" id="ARBA00025498"/>
    </source>
</evidence>
<evidence type="ECO:0000256" key="1">
    <source>
        <dbReference type="ARBA" id="ARBA00022574"/>
    </source>
</evidence>
<sequence>MEWSHDTQWMISGGHDGIIKYWHPNFNNLNIIQGHKFPVRDLSFSPTDLKFVSASDDQQLKIWDFRRSKEESSLSGHTWEVRAVDWHPHLGMVASGGKDNMIRVWDPRSTKCLASIGRHNNSITSLEWNQNGRWLLSGGRDHCMKLFDVRNLKEEIMTFATPREIHTIAWHPVHETMFASGGSLCDSKDAINEGTIQFWMTDDPKQKACIEGAHSSQIWSLAWHPMGHILASGSNDKATRFWCRPRPGEHLPTELGGKDADERIFHGPVNSKAASQLASYDETAQRTASGDDKDGSQMSVDTRSGAESPAPGGGPPKPPGGGLPGLQSADIGQMLAKIKQSGIPGLGDRALSSGSQDSRGFGVPPPPPPPPPPPQGYPPAGLPGLSKPPGLPGLAMQQHPPPPPPLSQLPGTQYTMPPSGPVRSEPRTRQSSRFNPIQRSQPPPPPPPPLPPSSRQHTPTQH</sequence>
<organism evidence="7 8">
    <name type="scientific">Coemansia guatemalensis</name>
    <dbReference type="NCBI Taxonomy" id="2761395"/>
    <lineage>
        <taxon>Eukaryota</taxon>
        <taxon>Fungi</taxon>
        <taxon>Fungi incertae sedis</taxon>
        <taxon>Zoopagomycota</taxon>
        <taxon>Kickxellomycotina</taxon>
        <taxon>Kickxellomycetes</taxon>
        <taxon>Kickxellales</taxon>
        <taxon>Kickxellaceae</taxon>
        <taxon>Coemansia</taxon>
    </lineage>
</organism>
<reference evidence="7" key="1">
    <citation type="submission" date="2022-07" db="EMBL/GenBank/DDBJ databases">
        <title>Phylogenomic reconstructions and comparative analyses of Kickxellomycotina fungi.</title>
        <authorList>
            <person name="Reynolds N.K."/>
            <person name="Stajich J.E."/>
            <person name="Barry K."/>
            <person name="Grigoriev I.V."/>
            <person name="Crous P."/>
            <person name="Smith M.E."/>
        </authorList>
    </citation>
    <scope>NUCLEOTIDE SEQUENCE</scope>
    <source>
        <strain evidence="7">NRRL 1565</strain>
    </source>
</reference>
<feature type="region of interest" description="Disordered" evidence="6">
    <location>
        <begin position="342"/>
        <end position="462"/>
    </location>
</feature>
<dbReference type="InterPro" id="IPR020472">
    <property type="entry name" value="WD40_PAC1"/>
</dbReference>
<dbReference type="PANTHER" id="PTHR22836">
    <property type="entry name" value="WD40 REPEAT PROTEIN"/>
    <property type="match status" value="1"/>
</dbReference>
<dbReference type="OrthoDB" id="16717at2759"/>
<accession>A0A9W8LTZ4</accession>
<feature type="region of interest" description="Disordered" evidence="6">
    <location>
        <begin position="269"/>
        <end position="328"/>
    </location>
</feature>
<evidence type="ECO:0000256" key="5">
    <source>
        <dbReference type="PROSITE-ProRule" id="PRU00221"/>
    </source>
</evidence>
<keyword evidence="1 5" id="KW-0853">WD repeat</keyword>
<feature type="repeat" description="WD" evidence="5">
    <location>
        <begin position="211"/>
        <end position="242"/>
    </location>
</feature>
<dbReference type="Gene3D" id="2.130.10.10">
    <property type="entry name" value="YVTN repeat-like/Quinoprotein amine dehydrogenase"/>
    <property type="match status" value="2"/>
</dbReference>
<comment type="function">
    <text evidence="3">Required for 3'-end cleavage and polyadenylation of pre-mRNAs. Also involved in chromosome segregation where it has a role in chromosome attachment to the mitotic spindle.</text>
</comment>
<dbReference type="SUPFAM" id="SSF50978">
    <property type="entry name" value="WD40 repeat-like"/>
    <property type="match status" value="1"/>
</dbReference>
<dbReference type="EMBL" id="JANBUO010000753">
    <property type="protein sequence ID" value="KAJ2801804.1"/>
    <property type="molecule type" value="Genomic_DNA"/>
</dbReference>
<feature type="compositionally biased region" description="Polar residues" evidence="6">
    <location>
        <begin position="453"/>
        <end position="462"/>
    </location>
</feature>
<evidence type="ECO:0000313" key="8">
    <source>
        <dbReference type="Proteomes" id="UP001140094"/>
    </source>
</evidence>
<keyword evidence="2" id="KW-0677">Repeat</keyword>
<feature type="compositionally biased region" description="Pro residues" evidence="6">
    <location>
        <begin position="312"/>
        <end position="321"/>
    </location>
</feature>
<dbReference type="PANTHER" id="PTHR22836:SF0">
    <property type="entry name" value="PRE-MRNA 3' END PROCESSING PROTEIN WDR33"/>
    <property type="match status" value="1"/>
</dbReference>
<dbReference type="AlphaFoldDB" id="A0A9W8LTZ4"/>
<dbReference type="Proteomes" id="UP001140094">
    <property type="component" value="Unassembled WGS sequence"/>
</dbReference>
<dbReference type="PROSITE" id="PS50082">
    <property type="entry name" value="WD_REPEATS_2"/>
    <property type="match status" value="5"/>
</dbReference>
<dbReference type="GO" id="GO:0031124">
    <property type="term" value="P:mRNA 3'-end processing"/>
    <property type="evidence" value="ECO:0007669"/>
    <property type="project" value="InterPro"/>
</dbReference>
<feature type="repeat" description="WD" evidence="5">
    <location>
        <begin position="74"/>
        <end position="115"/>
    </location>
</feature>
<dbReference type="GO" id="GO:0005847">
    <property type="term" value="C:mRNA cleavage and polyadenylation specificity factor complex"/>
    <property type="evidence" value="ECO:0007669"/>
    <property type="project" value="TreeGrafter"/>
</dbReference>
<evidence type="ECO:0000313" key="7">
    <source>
        <dbReference type="EMBL" id="KAJ2801804.1"/>
    </source>
</evidence>
<feature type="compositionally biased region" description="Low complexity" evidence="6">
    <location>
        <begin position="382"/>
        <end position="394"/>
    </location>
</feature>
<dbReference type="PRINTS" id="PR00320">
    <property type="entry name" value="GPROTEINBRPT"/>
</dbReference>
<dbReference type="InterPro" id="IPR001680">
    <property type="entry name" value="WD40_rpt"/>
</dbReference>
<protein>
    <recommendedName>
        <fullName evidence="4">Polyadenylation factor subunit 2</fullName>
    </recommendedName>
</protein>
<feature type="repeat" description="WD" evidence="5">
    <location>
        <begin position="32"/>
        <end position="73"/>
    </location>
</feature>
<evidence type="ECO:0000256" key="2">
    <source>
        <dbReference type="ARBA" id="ARBA00022737"/>
    </source>
</evidence>